<sequence length="81" mass="8854">MPRYYFHVLNGKNFVDDVGTEADDIEALKAEAVAFAGGILKSERPTDMWRGIAWQMRVTDSPVPDGGQTHLTLSVTATASE</sequence>
<evidence type="ECO:0000313" key="3">
    <source>
        <dbReference type="Proteomes" id="UP000317176"/>
    </source>
</evidence>
<dbReference type="RefSeq" id="WP_145628328.1">
    <property type="nucleotide sequence ID" value="NZ_CP088014.1"/>
</dbReference>
<evidence type="ECO:0000313" key="2">
    <source>
        <dbReference type="EMBL" id="TWI11481.1"/>
    </source>
</evidence>
<dbReference type="AlphaFoldDB" id="A0A562LV05"/>
<proteinExistence type="predicted"/>
<dbReference type="Pfam" id="PF21834">
    <property type="entry name" value="DUF6894"/>
    <property type="match status" value="1"/>
</dbReference>
<evidence type="ECO:0000259" key="1">
    <source>
        <dbReference type="Pfam" id="PF21834"/>
    </source>
</evidence>
<dbReference type="EMBL" id="VLKL01000001">
    <property type="protein sequence ID" value="TWI11481.1"/>
    <property type="molecule type" value="Genomic_DNA"/>
</dbReference>
<name>A0A562LV05_9BRAD</name>
<reference evidence="2 3" key="1">
    <citation type="journal article" date="2015" name="Stand. Genomic Sci.">
        <title>Genomic Encyclopedia of Bacterial and Archaeal Type Strains, Phase III: the genomes of soil and plant-associated and newly described type strains.</title>
        <authorList>
            <person name="Whitman W.B."/>
            <person name="Woyke T."/>
            <person name="Klenk H.P."/>
            <person name="Zhou Y."/>
            <person name="Lilburn T.G."/>
            <person name="Beck B.J."/>
            <person name="De Vos P."/>
            <person name="Vandamme P."/>
            <person name="Eisen J.A."/>
            <person name="Garrity G."/>
            <person name="Hugenholtz P."/>
            <person name="Kyrpides N.C."/>
        </authorList>
    </citation>
    <scope>NUCLEOTIDE SEQUENCE [LARGE SCALE GENOMIC DNA]</scope>
    <source>
        <strain evidence="2 3">CGMCC 1.10947</strain>
    </source>
</reference>
<feature type="domain" description="DUF6894" evidence="1">
    <location>
        <begin position="3"/>
        <end position="61"/>
    </location>
</feature>
<keyword evidence="3" id="KW-1185">Reference proteome</keyword>
<protein>
    <recommendedName>
        <fullName evidence="1">DUF6894 domain-containing protein</fullName>
    </recommendedName>
</protein>
<accession>A0A562LV05</accession>
<dbReference type="Proteomes" id="UP000317176">
    <property type="component" value="Unassembled WGS sequence"/>
</dbReference>
<dbReference type="InterPro" id="IPR054189">
    <property type="entry name" value="DUF6894"/>
</dbReference>
<gene>
    <name evidence="2" type="ORF">IQ17_00632</name>
</gene>
<dbReference type="OrthoDB" id="7863142at2"/>
<organism evidence="2 3">
    <name type="scientific">Bradyrhizobium daqingense</name>
    <dbReference type="NCBI Taxonomy" id="993502"/>
    <lineage>
        <taxon>Bacteria</taxon>
        <taxon>Pseudomonadati</taxon>
        <taxon>Pseudomonadota</taxon>
        <taxon>Alphaproteobacteria</taxon>
        <taxon>Hyphomicrobiales</taxon>
        <taxon>Nitrobacteraceae</taxon>
        <taxon>Bradyrhizobium</taxon>
    </lineage>
</organism>
<comment type="caution">
    <text evidence="2">The sequence shown here is derived from an EMBL/GenBank/DDBJ whole genome shotgun (WGS) entry which is preliminary data.</text>
</comment>